<protein>
    <recommendedName>
        <fullName evidence="4">Nudix hydrolase domain-containing protein</fullName>
    </recommendedName>
</protein>
<accession>A0A2A2K417</accession>
<evidence type="ECO:0000313" key="2">
    <source>
        <dbReference type="EMBL" id="PAV68746.1"/>
    </source>
</evidence>
<dbReference type="OrthoDB" id="447842at2759"/>
<feature type="region of interest" description="Disordered" evidence="1">
    <location>
        <begin position="208"/>
        <end position="253"/>
    </location>
</feature>
<dbReference type="PANTHER" id="PTHR43736:SF4">
    <property type="entry name" value="SLR1690 PROTEIN"/>
    <property type="match status" value="1"/>
</dbReference>
<reference evidence="2 3" key="1">
    <citation type="journal article" date="2017" name="Curr. Biol.">
        <title>Genome architecture and evolution of a unichromosomal asexual nematode.</title>
        <authorList>
            <person name="Fradin H."/>
            <person name="Zegar C."/>
            <person name="Gutwein M."/>
            <person name="Lucas J."/>
            <person name="Kovtun M."/>
            <person name="Corcoran D."/>
            <person name="Baugh L.R."/>
            <person name="Kiontke K."/>
            <person name="Gunsalus K."/>
            <person name="Fitch D.H."/>
            <person name="Piano F."/>
        </authorList>
    </citation>
    <scope>NUCLEOTIDE SEQUENCE [LARGE SCALE GENOMIC DNA]</scope>
    <source>
        <strain evidence="2">PF1309</strain>
    </source>
</reference>
<gene>
    <name evidence="2" type="ORF">WR25_27211</name>
</gene>
<proteinExistence type="predicted"/>
<keyword evidence="3" id="KW-1185">Reference proteome</keyword>
<name>A0A2A2K417_9BILA</name>
<dbReference type="AlphaFoldDB" id="A0A2A2K417"/>
<evidence type="ECO:0008006" key="4">
    <source>
        <dbReference type="Google" id="ProtNLM"/>
    </source>
</evidence>
<dbReference type="STRING" id="2018661.A0A2A2K417"/>
<dbReference type="Proteomes" id="UP000218231">
    <property type="component" value="Unassembled WGS sequence"/>
</dbReference>
<evidence type="ECO:0000256" key="1">
    <source>
        <dbReference type="SAM" id="MobiDB-lite"/>
    </source>
</evidence>
<dbReference type="SUPFAM" id="SSF55811">
    <property type="entry name" value="Nudix"/>
    <property type="match status" value="1"/>
</dbReference>
<dbReference type="Gene3D" id="3.90.79.10">
    <property type="entry name" value="Nucleoside Triphosphate Pyrophosphohydrolase"/>
    <property type="match status" value="1"/>
</dbReference>
<dbReference type="PANTHER" id="PTHR43736">
    <property type="entry name" value="ADP-RIBOSE PYROPHOSPHATASE"/>
    <property type="match status" value="1"/>
</dbReference>
<dbReference type="CDD" id="cd18873">
    <property type="entry name" value="NUDIX_NadM_like"/>
    <property type="match status" value="1"/>
</dbReference>
<dbReference type="EMBL" id="LIAE01009697">
    <property type="protein sequence ID" value="PAV68746.1"/>
    <property type="molecule type" value="Genomic_DNA"/>
</dbReference>
<organism evidence="2 3">
    <name type="scientific">Diploscapter pachys</name>
    <dbReference type="NCBI Taxonomy" id="2018661"/>
    <lineage>
        <taxon>Eukaryota</taxon>
        <taxon>Metazoa</taxon>
        <taxon>Ecdysozoa</taxon>
        <taxon>Nematoda</taxon>
        <taxon>Chromadorea</taxon>
        <taxon>Rhabditida</taxon>
        <taxon>Rhabditina</taxon>
        <taxon>Rhabditomorpha</taxon>
        <taxon>Rhabditoidea</taxon>
        <taxon>Rhabditidae</taxon>
        <taxon>Diploscapter</taxon>
    </lineage>
</organism>
<comment type="caution">
    <text evidence="2">The sequence shown here is derived from an EMBL/GenBank/DDBJ whole genome shotgun (WGS) entry which is preliminary data.</text>
</comment>
<dbReference type="InterPro" id="IPR015797">
    <property type="entry name" value="NUDIX_hydrolase-like_dom_sf"/>
</dbReference>
<sequence>MARCAMVLSAGAIRWPPGTGNSWGALAVKPFCASTSKLAMIMGRAQVLASVDIIALRLSPHSLRLEVLLHRRGREPYEGQWALPGVIVNGSTSDNSLDAAAARVLAEKAKVVPRHLEQVGTEGNGVRDPRGWTLSTYYLALLDPAVVVENAQVAFFDLQRVLSRELLLPFDHGLLVERSCERLGAGHRREGPAQARAAAAAVPAYPAGGGDVHVRPQSAGGRLSLRNSNDRPLAGDEVGPGGTRKMQRLSLQP</sequence>
<evidence type="ECO:0000313" key="3">
    <source>
        <dbReference type="Proteomes" id="UP000218231"/>
    </source>
</evidence>